<evidence type="ECO:0008006" key="3">
    <source>
        <dbReference type="Google" id="ProtNLM"/>
    </source>
</evidence>
<evidence type="ECO:0000313" key="1">
    <source>
        <dbReference type="EMBL" id="PIR92043.1"/>
    </source>
</evidence>
<dbReference type="SUPFAM" id="SSF53056">
    <property type="entry name" value="beta-carbonic anhydrase, cab"/>
    <property type="match status" value="1"/>
</dbReference>
<gene>
    <name evidence="1" type="ORF">COU01_03830</name>
</gene>
<dbReference type="GO" id="GO:0004089">
    <property type="term" value="F:carbonate dehydratase activity"/>
    <property type="evidence" value="ECO:0007669"/>
    <property type="project" value="InterPro"/>
</dbReference>
<dbReference type="GO" id="GO:0008270">
    <property type="term" value="F:zinc ion binding"/>
    <property type="evidence" value="ECO:0007669"/>
    <property type="project" value="InterPro"/>
</dbReference>
<sequence>MDFRLEDKLHAWLKANGYVGNCDIISVAGAAKDLVKPGPDRDYLLRHIGIGVNLHQVKRVIFAQHSTCGAYAQENDFASVEEEKAKQMEDMQAAVAAVKGRFPEVETQVLWVELKDHEGRELEISALPIAA</sequence>
<protein>
    <recommendedName>
        <fullName evidence="3">Carbonic anhydrase</fullName>
    </recommendedName>
</protein>
<dbReference type="Pfam" id="PF20393">
    <property type="entry name" value="Pro_CA_2"/>
    <property type="match status" value="1"/>
</dbReference>
<dbReference type="AlphaFoldDB" id="A0A2H0UYY8"/>
<dbReference type="InterPro" id="IPR036874">
    <property type="entry name" value="Carbonic_anhydrase_sf"/>
</dbReference>
<dbReference type="Proteomes" id="UP000228510">
    <property type="component" value="Unassembled WGS sequence"/>
</dbReference>
<comment type="caution">
    <text evidence="1">The sequence shown here is derived from an EMBL/GenBank/DDBJ whole genome shotgun (WGS) entry which is preliminary data.</text>
</comment>
<proteinExistence type="predicted"/>
<dbReference type="InterPro" id="IPR046871">
    <property type="entry name" value="Pro_CA_2"/>
</dbReference>
<name>A0A2H0UYY8_9BACT</name>
<dbReference type="EMBL" id="PFAT01000050">
    <property type="protein sequence ID" value="PIR92043.1"/>
    <property type="molecule type" value="Genomic_DNA"/>
</dbReference>
<evidence type="ECO:0000313" key="2">
    <source>
        <dbReference type="Proteomes" id="UP000228510"/>
    </source>
</evidence>
<reference evidence="2" key="1">
    <citation type="submission" date="2017-09" db="EMBL/GenBank/DDBJ databases">
        <title>Depth-based differentiation of microbial function through sediment-hosted aquifers and enrichment of novel symbionts in the deep terrestrial subsurface.</title>
        <authorList>
            <person name="Probst A.J."/>
            <person name="Ladd B."/>
            <person name="Jarett J.K."/>
            <person name="Geller-Mcgrath D.E."/>
            <person name="Sieber C.M.K."/>
            <person name="Emerson J.B."/>
            <person name="Anantharaman K."/>
            <person name="Thomas B.C."/>
            <person name="Malmstrom R."/>
            <person name="Stieglmeier M."/>
            <person name="Klingl A."/>
            <person name="Woyke T."/>
            <person name="Ryan C.M."/>
            <person name="Banfield J.F."/>
        </authorList>
    </citation>
    <scope>NUCLEOTIDE SEQUENCE [LARGE SCALE GENOMIC DNA]</scope>
</reference>
<accession>A0A2H0UYY8</accession>
<organism evidence="1 2">
    <name type="scientific">Candidatus Falkowbacteria bacterium CG10_big_fil_rev_8_21_14_0_10_44_15</name>
    <dbReference type="NCBI Taxonomy" id="1974569"/>
    <lineage>
        <taxon>Bacteria</taxon>
        <taxon>Candidatus Falkowiibacteriota</taxon>
    </lineage>
</organism>